<feature type="non-terminal residue" evidence="1">
    <location>
        <position position="52"/>
    </location>
</feature>
<evidence type="ECO:0000313" key="2">
    <source>
        <dbReference type="Proteomes" id="UP000265520"/>
    </source>
</evidence>
<dbReference type="AlphaFoldDB" id="A0A392QY66"/>
<sequence>MSSMRICFPTNFTPPHHQLGRLFITMTDNAPAEYAVVGDATEKYAAVGDIAA</sequence>
<comment type="caution">
    <text evidence="1">The sequence shown here is derived from an EMBL/GenBank/DDBJ whole genome shotgun (WGS) entry which is preliminary data.</text>
</comment>
<organism evidence="1 2">
    <name type="scientific">Trifolium medium</name>
    <dbReference type="NCBI Taxonomy" id="97028"/>
    <lineage>
        <taxon>Eukaryota</taxon>
        <taxon>Viridiplantae</taxon>
        <taxon>Streptophyta</taxon>
        <taxon>Embryophyta</taxon>
        <taxon>Tracheophyta</taxon>
        <taxon>Spermatophyta</taxon>
        <taxon>Magnoliopsida</taxon>
        <taxon>eudicotyledons</taxon>
        <taxon>Gunneridae</taxon>
        <taxon>Pentapetalae</taxon>
        <taxon>rosids</taxon>
        <taxon>fabids</taxon>
        <taxon>Fabales</taxon>
        <taxon>Fabaceae</taxon>
        <taxon>Papilionoideae</taxon>
        <taxon>50 kb inversion clade</taxon>
        <taxon>NPAAA clade</taxon>
        <taxon>Hologalegina</taxon>
        <taxon>IRL clade</taxon>
        <taxon>Trifolieae</taxon>
        <taxon>Trifolium</taxon>
    </lineage>
</organism>
<name>A0A392QY66_9FABA</name>
<proteinExistence type="predicted"/>
<dbReference type="EMBL" id="LXQA010165934">
    <property type="protein sequence ID" value="MCI28466.1"/>
    <property type="molecule type" value="Genomic_DNA"/>
</dbReference>
<dbReference type="Proteomes" id="UP000265520">
    <property type="component" value="Unassembled WGS sequence"/>
</dbReference>
<accession>A0A392QY66</accession>
<protein>
    <submittedName>
        <fullName evidence="1">Uncharacterized protein</fullName>
    </submittedName>
</protein>
<evidence type="ECO:0000313" key="1">
    <source>
        <dbReference type="EMBL" id="MCI28466.1"/>
    </source>
</evidence>
<keyword evidence="2" id="KW-1185">Reference proteome</keyword>
<reference evidence="1 2" key="1">
    <citation type="journal article" date="2018" name="Front. Plant Sci.">
        <title>Red Clover (Trifolium pratense) and Zigzag Clover (T. medium) - A Picture of Genomic Similarities and Differences.</title>
        <authorList>
            <person name="Dluhosova J."/>
            <person name="Istvanek J."/>
            <person name="Nedelnik J."/>
            <person name="Repkova J."/>
        </authorList>
    </citation>
    <scope>NUCLEOTIDE SEQUENCE [LARGE SCALE GENOMIC DNA]</scope>
    <source>
        <strain evidence="2">cv. 10/8</strain>
        <tissue evidence="1">Leaf</tissue>
    </source>
</reference>